<evidence type="ECO:0008006" key="4">
    <source>
        <dbReference type="Google" id="ProtNLM"/>
    </source>
</evidence>
<proteinExistence type="predicted"/>
<reference evidence="2 3" key="1">
    <citation type="submission" date="2013-11" db="EMBL/GenBank/DDBJ databases">
        <title>The Genome Sequence of Phytophthora parasitica P10297.</title>
        <authorList>
            <consortium name="The Broad Institute Genomics Platform"/>
            <person name="Russ C."/>
            <person name="Tyler B."/>
            <person name="Panabieres F."/>
            <person name="Shan W."/>
            <person name="Tripathy S."/>
            <person name="Grunwald N."/>
            <person name="Machado M."/>
            <person name="Johnson C.S."/>
            <person name="Walker B."/>
            <person name="Young S.K."/>
            <person name="Zeng Q."/>
            <person name="Gargeya S."/>
            <person name="Fitzgerald M."/>
            <person name="Haas B."/>
            <person name="Abouelleil A."/>
            <person name="Allen A.W."/>
            <person name="Alvarado L."/>
            <person name="Arachchi H.M."/>
            <person name="Berlin A.M."/>
            <person name="Chapman S.B."/>
            <person name="Gainer-Dewar J."/>
            <person name="Goldberg J."/>
            <person name="Griggs A."/>
            <person name="Gujja S."/>
            <person name="Hansen M."/>
            <person name="Howarth C."/>
            <person name="Imamovic A."/>
            <person name="Ireland A."/>
            <person name="Larimer J."/>
            <person name="McCowan C."/>
            <person name="Murphy C."/>
            <person name="Pearson M."/>
            <person name="Poon T.W."/>
            <person name="Priest M."/>
            <person name="Roberts A."/>
            <person name="Saif S."/>
            <person name="Shea T."/>
            <person name="Sisk P."/>
            <person name="Sykes S."/>
            <person name="Wortman J."/>
            <person name="Nusbaum C."/>
            <person name="Birren B."/>
        </authorList>
    </citation>
    <scope>NUCLEOTIDE SEQUENCE [LARGE SCALE GENOMIC DNA]</scope>
    <source>
        <strain evidence="2 3">P10297</strain>
    </source>
</reference>
<name>W2ZAN0_PHYNI</name>
<keyword evidence="1" id="KW-0732">Signal</keyword>
<dbReference type="AlphaFoldDB" id="W2ZAN0"/>
<feature type="chain" id="PRO_5004831902" description="RxLR effector protein" evidence="1">
    <location>
        <begin position="22"/>
        <end position="131"/>
    </location>
</feature>
<dbReference type="EMBL" id="ANIY01001947">
    <property type="protein sequence ID" value="ETP44130.1"/>
    <property type="molecule type" value="Genomic_DNA"/>
</dbReference>
<evidence type="ECO:0000313" key="3">
    <source>
        <dbReference type="Proteomes" id="UP000018948"/>
    </source>
</evidence>
<protein>
    <recommendedName>
        <fullName evidence="4">RxLR effector protein</fullName>
    </recommendedName>
</protein>
<feature type="signal peptide" evidence="1">
    <location>
        <begin position="1"/>
        <end position="21"/>
    </location>
</feature>
<organism evidence="2 3">
    <name type="scientific">Phytophthora nicotianae P10297</name>
    <dbReference type="NCBI Taxonomy" id="1317064"/>
    <lineage>
        <taxon>Eukaryota</taxon>
        <taxon>Sar</taxon>
        <taxon>Stramenopiles</taxon>
        <taxon>Oomycota</taxon>
        <taxon>Peronosporomycetes</taxon>
        <taxon>Peronosporales</taxon>
        <taxon>Peronosporaceae</taxon>
        <taxon>Phytophthora</taxon>
    </lineage>
</organism>
<gene>
    <name evidence="2" type="ORF">F442_09245</name>
</gene>
<evidence type="ECO:0000313" key="2">
    <source>
        <dbReference type="EMBL" id="ETP44130.1"/>
    </source>
</evidence>
<comment type="caution">
    <text evidence="2">The sequence shown here is derived from an EMBL/GenBank/DDBJ whole genome shotgun (WGS) entry which is preliminary data.</text>
</comment>
<accession>W2ZAN0</accession>
<sequence length="131" mass="14636">MRISLDLVLVVIDIITSSVEANATENAKEDYLSTIKPSSSDSTLHHIKDAQAKIDNEINLVFSEHEGIPGISRLKSLVRKQPKQVRGNLGQTKNLDKIQAFQAIRKLKSITSFSSKGQSKITPEKSRMMRF</sequence>
<dbReference type="Proteomes" id="UP000018948">
    <property type="component" value="Unassembled WGS sequence"/>
</dbReference>
<evidence type="ECO:0000256" key="1">
    <source>
        <dbReference type="SAM" id="SignalP"/>
    </source>
</evidence>